<name>A0A1G7AGK3_9ACTN</name>
<dbReference type="STRING" id="1045774.SAMN05421872_115117"/>
<dbReference type="Proteomes" id="UP000199034">
    <property type="component" value="Unassembled WGS sequence"/>
</dbReference>
<reference evidence="1 2" key="1">
    <citation type="submission" date="2016-10" db="EMBL/GenBank/DDBJ databases">
        <authorList>
            <person name="de Groot N.N."/>
        </authorList>
    </citation>
    <scope>NUCLEOTIDE SEQUENCE [LARGE SCALE GENOMIC DNA]</scope>
    <source>
        <strain evidence="1 2">CGMCC 4.6858</strain>
    </source>
</reference>
<dbReference type="OrthoDB" id="5192220at2"/>
<protein>
    <recommendedName>
        <fullName evidence="3">Sensory transduction regulator</fullName>
    </recommendedName>
</protein>
<evidence type="ECO:0008006" key="3">
    <source>
        <dbReference type="Google" id="ProtNLM"/>
    </source>
</evidence>
<dbReference type="RefSeq" id="WP_090860615.1">
    <property type="nucleotide sequence ID" value="NZ_FMZM01000015.1"/>
</dbReference>
<evidence type="ECO:0000313" key="2">
    <source>
        <dbReference type="Proteomes" id="UP000199034"/>
    </source>
</evidence>
<gene>
    <name evidence="1" type="ORF">SAMN05421872_115117</name>
</gene>
<proteinExistence type="predicted"/>
<dbReference type="AlphaFoldDB" id="A0A1G7AGK3"/>
<sequence length="153" mass="16623">MSEPADSNAVDRTVESIQAAITQVVIDRGWGLTQLPDQLIWSLELQGERSYTCYIQIEPLEGQAIFYGVLPHTVAEDARTEAAVAVAAVNYGLAVGKFELDLTDGELRFSNGIDVTGTVLDPVVFARMADHTIEMLDAYTPTLSNRVPLPDLG</sequence>
<keyword evidence="2" id="KW-1185">Reference proteome</keyword>
<evidence type="ECO:0000313" key="1">
    <source>
        <dbReference type="EMBL" id="SDE14064.1"/>
    </source>
</evidence>
<accession>A0A1G7AGK3</accession>
<organism evidence="1 2">
    <name type="scientific">Nocardioides lianchengensis</name>
    <dbReference type="NCBI Taxonomy" id="1045774"/>
    <lineage>
        <taxon>Bacteria</taxon>
        <taxon>Bacillati</taxon>
        <taxon>Actinomycetota</taxon>
        <taxon>Actinomycetes</taxon>
        <taxon>Propionibacteriales</taxon>
        <taxon>Nocardioidaceae</taxon>
        <taxon>Nocardioides</taxon>
    </lineage>
</organism>
<dbReference type="EMBL" id="FMZM01000015">
    <property type="protein sequence ID" value="SDE14064.1"/>
    <property type="molecule type" value="Genomic_DNA"/>
</dbReference>